<dbReference type="Proteomes" id="UP001234178">
    <property type="component" value="Unassembled WGS sequence"/>
</dbReference>
<keyword evidence="4 7" id="KW-1133">Transmembrane helix</keyword>
<protein>
    <recommendedName>
        <fullName evidence="10">Proton-associated sugar transporter A</fullName>
    </recommendedName>
</protein>
<evidence type="ECO:0000256" key="7">
    <source>
        <dbReference type="SAM" id="Phobius"/>
    </source>
</evidence>
<feature type="transmembrane region" description="Helical" evidence="7">
    <location>
        <begin position="251"/>
        <end position="271"/>
    </location>
</feature>
<evidence type="ECO:0008006" key="10">
    <source>
        <dbReference type="Google" id="ProtNLM"/>
    </source>
</evidence>
<keyword evidence="5 7" id="KW-0472">Membrane</keyword>
<dbReference type="InterPro" id="IPR011701">
    <property type="entry name" value="MFS"/>
</dbReference>
<reference evidence="8 9" key="1">
    <citation type="journal article" date="2023" name="Nucleic Acids Res.">
        <title>The hologenome of Daphnia magna reveals possible DNA methylation and microbiome-mediated evolution of the host genome.</title>
        <authorList>
            <person name="Chaturvedi A."/>
            <person name="Li X."/>
            <person name="Dhandapani V."/>
            <person name="Marshall H."/>
            <person name="Kissane S."/>
            <person name="Cuenca-Cambronero M."/>
            <person name="Asole G."/>
            <person name="Calvet F."/>
            <person name="Ruiz-Romero M."/>
            <person name="Marangio P."/>
            <person name="Guigo R."/>
            <person name="Rago D."/>
            <person name="Mirbahai L."/>
            <person name="Eastwood N."/>
            <person name="Colbourne J.K."/>
            <person name="Zhou J."/>
            <person name="Mallon E."/>
            <person name="Orsini L."/>
        </authorList>
    </citation>
    <scope>NUCLEOTIDE SEQUENCE [LARGE SCALE GENOMIC DNA]</scope>
    <source>
        <strain evidence="8">LRV0_1</strain>
    </source>
</reference>
<proteinExistence type="inferred from homology"/>
<dbReference type="CDD" id="cd17313">
    <property type="entry name" value="MFS_SLC45_SUC"/>
    <property type="match status" value="1"/>
</dbReference>
<evidence type="ECO:0000313" key="8">
    <source>
        <dbReference type="EMBL" id="KAK4008656.1"/>
    </source>
</evidence>
<dbReference type="PANTHER" id="PTHR19432:SF35">
    <property type="entry name" value="SOLUTE CARRIER FAMILY 45 MEMBER 3 ISOFORM X1"/>
    <property type="match status" value="1"/>
</dbReference>
<feature type="transmembrane region" description="Helical" evidence="7">
    <location>
        <begin position="291"/>
        <end position="311"/>
    </location>
</feature>
<organism evidence="8 9">
    <name type="scientific">Daphnia magna</name>
    <dbReference type="NCBI Taxonomy" id="35525"/>
    <lineage>
        <taxon>Eukaryota</taxon>
        <taxon>Metazoa</taxon>
        <taxon>Ecdysozoa</taxon>
        <taxon>Arthropoda</taxon>
        <taxon>Crustacea</taxon>
        <taxon>Branchiopoda</taxon>
        <taxon>Diplostraca</taxon>
        <taxon>Cladocera</taxon>
        <taxon>Anomopoda</taxon>
        <taxon>Daphniidae</taxon>
        <taxon>Daphnia</taxon>
    </lineage>
</organism>
<evidence type="ECO:0000256" key="2">
    <source>
        <dbReference type="ARBA" id="ARBA00022448"/>
    </source>
</evidence>
<keyword evidence="3 7" id="KW-0812">Transmembrane</keyword>
<sequence length="642" mass="70556">MAERLAGYTGNLHLLKGRAIDVWHAFQENLSSQGGGLHGIKSRTSEKITGLKEKAISSLNKGNEGDYSHVYRRKSRAELVRVSAAVMGIEFAYSAETAFVSPTLLGIGIQHRNMTLIWCLSPIIGFFLTPLLGSVSDRCKSRLGRRRPFIILLSIGIILGLLLVPNGKYFGQLMGDVYPEEELFEKISGNVNTTAVADEADVINEVVDTSSHPWGIFLTVLGTVLLDFDADACQSPSRAYLLDVCIPEDHALGLSTFTIMAGLGGSLGYAMGGINWDNTFIGVMLGGHVRAVFTLVTFIFIACVIITLYSFSEIPLDVLSDSSNVESINERRMLDGEKYGKFEEEIEASKTYGTMEENYPYQPNHTGVDNPGFQESSFTEYPNNQNEFQEPAEINQLETQPLPHVGEISLREYVTSIIYMPKSMRILCLTNLFCWMSLVCYSLYFTDFVGEAVFGGNPKAPVGSPEREIYEEGVRFACWGMAMYSLSCSCYSFIIERLVKRFRARQVYMGGQLVYTFGMILMALTRSPAGVIIFSWTAGVMYSTLFTMPYLLVAHYHASQVFSSFQFAEDASGTRQCSTTVRGLGTDVALVSSMVFLAQFILSSSMGSIISAAGSTTAVIVSAAVLSFCGSMAASQVMYLDL</sequence>
<keyword evidence="2" id="KW-0813">Transport</keyword>
<evidence type="ECO:0000256" key="6">
    <source>
        <dbReference type="ARBA" id="ARBA00038193"/>
    </source>
</evidence>
<feature type="transmembrane region" description="Helical" evidence="7">
    <location>
        <begin position="79"/>
        <end position="95"/>
    </location>
</feature>
<feature type="transmembrane region" description="Helical" evidence="7">
    <location>
        <begin position="474"/>
        <end position="495"/>
    </location>
</feature>
<comment type="caution">
    <text evidence="8">The sequence shown here is derived from an EMBL/GenBank/DDBJ whole genome shotgun (WGS) entry which is preliminary data.</text>
</comment>
<evidence type="ECO:0000256" key="3">
    <source>
        <dbReference type="ARBA" id="ARBA00022692"/>
    </source>
</evidence>
<feature type="transmembrane region" description="Helical" evidence="7">
    <location>
        <begin position="426"/>
        <end position="444"/>
    </location>
</feature>
<evidence type="ECO:0000256" key="4">
    <source>
        <dbReference type="ARBA" id="ARBA00022989"/>
    </source>
</evidence>
<dbReference type="SUPFAM" id="SSF103473">
    <property type="entry name" value="MFS general substrate transporter"/>
    <property type="match status" value="1"/>
</dbReference>
<gene>
    <name evidence="8" type="ORF">OUZ56_013789</name>
</gene>
<feature type="transmembrane region" description="Helical" evidence="7">
    <location>
        <begin position="115"/>
        <end position="135"/>
    </location>
</feature>
<evidence type="ECO:0000256" key="5">
    <source>
        <dbReference type="ARBA" id="ARBA00023136"/>
    </source>
</evidence>
<name>A0ABQ9Z6Z0_9CRUS</name>
<feature type="transmembrane region" description="Helical" evidence="7">
    <location>
        <begin position="147"/>
        <end position="164"/>
    </location>
</feature>
<dbReference type="InterPro" id="IPR036259">
    <property type="entry name" value="MFS_trans_sf"/>
</dbReference>
<evidence type="ECO:0000256" key="1">
    <source>
        <dbReference type="ARBA" id="ARBA00004141"/>
    </source>
</evidence>
<comment type="subcellular location">
    <subcellularLocation>
        <location evidence="1">Membrane</location>
        <topology evidence="1">Multi-pass membrane protein</topology>
    </subcellularLocation>
</comment>
<dbReference type="EMBL" id="JAOYFB010000002">
    <property type="protein sequence ID" value="KAK4008656.1"/>
    <property type="molecule type" value="Genomic_DNA"/>
</dbReference>
<keyword evidence="9" id="KW-1185">Reference proteome</keyword>
<accession>A0ABQ9Z6Z0</accession>
<dbReference type="Pfam" id="PF07690">
    <property type="entry name" value="MFS_1"/>
    <property type="match status" value="1"/>
</dbReference>
<feature type="transmembrane region" description="Helical" evidence="7">
    <location>
        <begin position="531"/>
        <end position="553"/>
    </location>
</feature>
<feature type="transmembrane region" description="Helical" evidence="7">
    <location>
        <begin position="507"/>
        <end position="525"/>
    </location>
</feature>
<feature type="transmembrane region" description="Helical" evidence="7">
    <location>
        <begin position="588"/>
        <end position="613"/>
    </location>
</feature>
<dbReference type="PANTHER" id="PTHR19432">
    <property type="entry name" value="SUGAR TRANSPORTER"/>
    <property type="match status" value="1"/>
</dbReference>
<comment type="similarity">
    <text evidence="6">Belongs to the glycoside-pentoside-hexuronide (GPH) cation symporter transporter (TC 2.A.2) family.</text>
</comment>
<feature type="transmembrane region" description="Helical" evidence="7">
    <location>
        <begin position="619"/>
        <end position="640"/>
    </location>
</feature>
<evidence type="ECO:0000313" key="9">
    <source>
        <dbReference type="Proteomes" id="UP001234178"/>
    </source>
</evidence>
<dbReference type="Gene3D" id="1.20.1250.20">
    <property type="entry name" value="MFS general substrate transporter like domains"/>
    <property type="match status" value="1"/>
</dbReference>